<dbReference type="SMART" id="SM00904">
    <property type="entry name" value="Flavokinase"/>
    <property type="match status" value="1"/>
</dbReference>
<evidence type="ECO:0000256" key="5">
    <source>
        <dbReference type="ARBA" id="ARBA00022679"/>
    </source>
</evidence>
<dbReference type="InterPro" id="IPR025714">
    <property type="entry name" value="Methyltranfer_dom"/>
</dbReference>
<evidence type="ECO:0000256" key="3">
    <source>
        <dbReference type="ARBA" id="ARBA00022630"/>
    </source>
</evidence>
<sequence>MKESSFQEDFVDKQKSVSANNTGDAVTDAVENHLDHQKVVFDDMSDFFNSDEATPPEVVPVLNYLVKTALEQCIANQVQEEDEEHIRKVKVLDIGCGTGALFDFYIKAANELGVELDITGLDLSPKMVDYANENAKALLESNEGDHSIICKSGDFVNAVMGIGGSVKESLVGFENGVMNDDTTEYRNQFDMVMINACFGNFFDSNSPTTAAANSLKTGGVFAIAHPLGASFVEKLHEENTATVPNCLPSKNEFENMLQFQPFAMVDFQSESKIDGEQKEIYLATAVKKPHRMLRDIVRLRGKVDNGYGRGGKKLGFPTANLPSSLFADALENVPTGVYIGGAVIEKSDENVEGRGITHKAVVNVGYSPTFDGQENKEKIVEAHLILGEEKLSDFYGETMRLALSGYLRPEMKFPSFPDLIKAITNDVKNADESLDIEPYSTFLKNDSFLNDNEMIWIGKSGGDEEASYEFSSTIEF</sequence>
<dbReference type="EMBL" id="BLLK01000022">
    <property type="protein sequence ID" value="GFH46088.1"/>
    <property type="molecule type" value="Genomic_DNA"/>
</dbReference>
<dbReference type="Gene3D" id="2.40.30.30">
    <property type="entry name" value="Riboflavin kinase-like"/>
    <property type="match status" value="1"/>
</dbReference>
<dbReference type="PANTHER" id="PTHR22749:SF6">
    <property type="entry name" value="RIBOFLAVIN KINASE"/>
    <property type="match status" value="1"/>
</dbReference>
<dbReference type="Proteomes" id="UP001054902">
    <property type="component" value="Unassembled WGS sequence"/>
</dbReference>
<evidence type="ECO:0000259" key="8">
    <source>
        <dbReference type="SMART" id="SM00904"/>
    </source>
</evidence>
<dbReference type="SUPFAM" id="SSF82114">
    <property type="entry name" value="Riboflavin kinase-like"/>
    <property type="match status" value="1"/>
</dbReference>
<keyword evidence="3" id="KW-0285">Flavoprotein</keyword>
<evidence type="ECO:0000313" key="9">
    <source>
        <dbReference type="EMBL" id="GFH46088.1"/>
    </source>
</evidence>
<evidence type="ECO:0000313" key="10">
    <source>
        <dbReference type="Proteomes" id="UP001054902"/>
    </source>
</evidence>
<dbReference type="Pfam" id="PF01687">
    <property type="entry name" value="Flavokinase"/>
    <property type="match status" value="1"/>
</dbReference>
<dbReference type="InterPro" id="IPR029063">
    <property type="entry name" value="SAM-dependent_MTases_sf"/>
</dbReference>
<keyword evidence="9" id="KW-0418">Kinase</keyword>
<evidence type="ECO:0000256" key="4">
    <source>
        <dbReference type="ARBA" id="ARBA00022643"/>
    </source>
</evidence>
<evidence type="ECO:0000256" key="6">
    <source>
        <dbReference type="ARBA" id="ARBA00022741"/>
    </source>
</evidence>
<proteinExistence type="predicted"/>
<accession>A0AAD3CHR7</accession>
<gene>
    <name evidence="9" type="ORF">CTEN210_02562</name>
</gene>
<feature type="domain" description="Riboflavin kinase" evidence="8">
    <location>
        <begin position="292"/>
        <end position="435"/>
    </location>
</feature>
<dbReference type="GO" id="GO:0005524">
    <property type="term" value="F:ATP binding"/>
    <property type="evidence" value="ECO:0007669"/>
    <property type="project" value="UniProtKB-KW"/>
</dbReference>
<dbReference type="PANTHER" id="PTHR22749">
    <property type="entry name" value="RIBOFLAVIN KINASE/FMN ADENYLYLTRANSFERASE"/>
    <property type="match status" value="1"/>
</dbReference>
<comment type="caution">
    <text evidence="9">The sequence shown here is derived from an EMBL/GenBank/DDBJ whole genome shotgun (WGS) entry which is preliminary data.</text>
</comment>
<evidence type="ECO:0000256" key="2">
    <source>
        <dbReference type="ARBA" id="ARBA00012105"/>
    </source>
</evidence>
<dbReference type="AlphaFoldDB" id="A0AAD3CHR7"/>
<reference evidence="9 10" key="1">
    <citation type="journal article" date="2021" name="Sci. Rep.">
        <title>The genome of the diatom Chaetoceros tenuissimus carries an ancient integrated fragment of an extant virus.</title>
        <authorList>
            <person name="Hongo Y."/>
            <person name="Kimura K."/>
            <person name="Takaki Y."/>
            <person name="Yoshida Y."/>
            <person name="Baba S."/>
            <person name="Kobayashi G."/>
            <person name="Nagasaki K."/>
            <person name="Hano T."/>
            <person name="Tomaru Y."/>
        </authorList>
    </citation>
    <scope>NUCLEOTIDE SEQUENCE [LARGE SCALE GENOMIC DNA]</scope>
    <source>
        <strain evidence="9 10">NIES-3715</strain>
    </source>
</reference>
<protein>
    <recommendedName>
        <fullName evidence="2">riboflavin kinase</fullName>
        <ecNumber evidence="2">2.7.1.26</ecNumber>
    </recommendedName>
</protein>
<keyword evidence="7" id="KW-0067">ATP-binding</keyword>
<dbReference type="InterPro" id="IPR023465">
    <property type="entry name" value="Riboflavin_kinase_dom_sf"/>
</dbReference>
<comment type="pathway">
    <text evidence="1">Cofactor biosynthesis; FMN biosynthesis; FMN from riboflavin (ATP route): step 1/1.</text>
</comment>
<dbReference type="EC" id="2.7.1.26" evidence="2"/>
<name>A0AAD3CHR7_9STRA</name>
<dbReference type="GO" id="GO:0008531">
    <property type="term" value="F:riboflavin kinase activity"/>
    <property type="evidence" value="ECO:0007669"/>
    <property type="project" value="UniProtKB-EC"/>
</dbReference>
<dbReference type="GO" id="GO:0009231">
    <property type="term" value="P:riboflavin biosynthetic process"/>
    <property type="evidence" value="ECO:0007669"/>
    <property type="project" value="InterPro"/>
</dbReference>
<dbReference type="Pfam" id="PF13847">
    <property type="entry name" value="Methyltransf_31"/>
    <property type="match status" value="1"/>
</dbReference>
<dbReference type="Gene3D" id="3.40.50.150">
    <property type="entry name" value="Vaccinia Virus protein VP39"/>
    <property type="match status" value="1"/>
</dbReference>
<keyword evidence="10" id="KW-1185">Reference proteome</keyword>
<dbReference type="InterPro" id="IPR023468">
    <property type="entry name" value="Riboflavin_kinase"/>
</dbReference>
<dbReference type="SUPFAM" id="SSF53335">
    <property type="entry name" value="S-adenosyl-L-methionine-dependent methyltransferases"/>
    <property type="match status" value="1"/>
</dbReference>
<keyword evidence="5" id="KW-0808">Transferase</keyword>
<organism evidence="9 10">
    <name type="scientific">Chaetoceros tenuissimus</name>
    <dbReference type="NCBI Taxonomy" id="426638"/>
    <lineage>
        <taxon>Eukaryota</taxon>
        <taxon>Sar</taxon>
        <taxon>Stramenopiles</taxon>
        <taxon>Ochrophyta</taxon>
        <taxon>Bacillariophyta</taxon>
        <taxon>Coscinodiscophyceae</taxon>
        <taxon>Chaetocerotophycidae</taxon>
        <taxon>Chaetocerotales</taxon>
        <taxon>Chaetocerotaceae</taxon>
        <taxon>Chaetoceros</taxon>
    </lineage>
</organism>
<keyword evidence="4" id="KW-0288">FMN</keyword>
<evidence type="ECO:0000256" key="1">
    <source>
        <dbReference type="ARBA" id="ARBA00005201"/>
    </source>
</evidence>
<dbReference type="InterPro" id="IPR015865">
    <property type="entry name" value="Riboflavin_kinase_bac/euk"/>
</dbReference>
<keyword evidence="6" id="KW-0547">Nucleotide-binding</keyword>
<evidence type="ECO:0000256" key="7">
    <source>
        <dbReference type="ARBA" id="ARBA00022840"/>
    </source>
</evidence>
<dbReference type="GO" id="GO:0009398">
    <property type="term" value="P:FMN biosynthetic process"/>
    <property type="evidence" value="ECO:0007669"/>
    <property type="project" value="TreeGrafter"/>
</dbReference>
<dbReference type="CDD" id="cd02440">
    <property type="entry name" value="AdoMet_MTases"/>
    <property type="match status" value="1"/>
</dbReference>